<dbReference type="InterPro" id="IPR036922">
    <property type="entry name" value="Rieske_2Fe-2S_sf"/>
</dbReference>
<evidence type="ECO:0000256" key="5">
    <source>
        <dbReference type="ARBA" id="ARBA00023004"/>
    </source>
</evidence>
<dbReference type="InterPro" id="IPR017941">
    <property type="entry name" value="Rieske_2Fe-2S"/>
</dbReference>
<protein>
    <recommendedName>
        <fullName evidence="2">Cytochrome bc1 complex Rieske iron-sulfur subunit</fullName>
    </recommendedName>
    <alternativeName>
        <fullName evidence="8">Cytochrome bc1 reductase complex subunit QcrA</fullName>
    </alternativeName>
</protein>
<evidence type="ECO:0000256" key="1">
    <source>
        <dbReference type="ARBA" id="ARBA00002494"/>
    </source>
</evidence>
<dbReference type="PRINTS" id="PR00162">
    <property type="entry name" value="RIESKE"/>
</dbReference>
<evidence type="ECO:0000256" key="8">
    <source>
        <dbReference type="ARBA" id="ARBA00029586"/>
    </source>
</evidence>
<proteinExistence type="predicted"/>
<name>A0ABN1P3D8_9ACTN</name>
<dbReference type="Pfam" id="PF00355">
    <property type="entry name" value="Rieske"/>
    <property type="match status" value="1"/>
</dbReference>
<dbReference type="PANTHER" id="PTHR10134">
    <property type="entry name" value="CYTOCHROME B-C1 COMPLEX SUBUNIT RIESKE, MITOCHONDRIAL"/>
    <property type="match status" value="1"/>
</dbReference>
<evidence type="ECO:0000313" key="12">
    <source>
        <dbReference type="EMBL" id="GAA0921671.1"/>
    </source>
</evidence>
<evidence type="ECO:0000313" key="13">
    <source>
        <dbReference type="Proteomes" id="UP001500418"/>
    </source>
</evidence>
<dbReference type="InterPro" id="IPR005805">
    <property type="entry name" value="Rieske_Fe-S_prot_C"/>
</dbReference>
<evidence type="ECO:0000256" key="7">
    <source>
        <dbReference type="ARBA" id="ARBA00023157"/>
    </source>
</evidence>
<dbReference type="SUPFAM" id="SSF50022">
    <property type="entry name" value="ISP domain"/>
    <property type="match status" value="1"/>
</dbReference>
<keyword evidence="7" id="KW-1015">Disulfide bond</keyword>
<dbReference type="EMBL" id="BAAAID010000006">
    <property type="protein sequence ID" value="GAA0921671.1"/>
    <property type="molecule type" value="Genomic_DNA"/>
</dbReference>
<comment type="cofactor">
    <cofactor evidence="9">
        <name>[2Fe-2S] cluster</name>
        <dbReference type="ChEBI" id="CHEBI:190135"/>
    </cofactor>
</comment>
<comment type="caution">
    <text evidence="12">The sequence shown here is derived from an EMBL/GenBank/DDBJ whole genome shotgun (WGS) entry which is preliminary data.</text>
</comment>
<evidence type="ECO:0000256" key="9">
    <source>
        <dbReference type="ARBA" id="ARBA00034078"/>
    </source>
</evidence>
<keyword evidence="3" id="KW-0001">2Fe-2S</keyword>
<organism evidence="12 13">
    <name type="scientific">Streptomyces rhizosphaericus</name>
    <dbReference type="NCBI Taxonomy" id="114699"/>
    <lineage>
        <taxon>Bacteria</taxon>
        <taxon>Bacillati</taxon>
        <taxon>Actinomycetota</taxon>
        <taxon>Actinomycetes</taxon>
        <taxon>Kitasatosporales</taxon>
        <taxon>Streptomycetaceae</taxon>
        <taxon>Streptomyces</taxon>
        <taxon>Streptomyces violaceusniger group</taxon>
    </lineage>
</organism>
<evidence type="ECO:0000256" key="10">
    <source>
        <dbReference type="SAM" id="MobiDB-lite"/>
    </source>
</evidence>
<comment type="function">
    <text evidence="1">Iron-sulfur subunit of the cytochrome bc1 complex, an essential component of the respiratory electron transport chain required for ATP synthesis. The bc1 complex catalyzes the oxidation of menaquinol and the reduction of cytochrome c in the respiratory chain. The bc1 complex operates through a Q-cycle mechanism that couples electron transfer to generation of the proton gradient that drives ATP synthesis.</text>
</comment>
<evidence type="ECO:0000256" key="2">
    <source>
        <dbReference type="ARBA" id="ARBA00015816"/>
    </source>
</evidence>
<feature type="region of interest" description="Disordered" evidence="10">
    <location>
        <begin position="134"/>
        <end position="156"/>
    </location>
</feature>
<feature type="region of interest" description="Disordered" evidence="10">
    <location>
        <begin position="1"/>
        <end position="21"/>
    </location>
</feature>
<dbReference type="Proteomes" id="UP001500418">
    <property type="component" value="Unassembled WGS sequence"/>
</dbReference>
<dbReference type="CDD" id="cd03467">
    <property type="entry name" value="Rieske"/>
    <property type="match status" value="1"/>
</dbReference>
<feature type="compositionally biased region" description="Polar residues" evidence="10">
    <location>
        <begin position="12"/>
        <end position="21"/>
    </location>
</feature>
<evidence type="ECO:0000256" key="4">
    <source>
        <dbReference type="ARBA" id="ARBA00022723"/>
    </source>
</evidence>
<dbReference type="InterPro" id="IPR014349">
    <property type="entry name" value="Rieske_Fe-S_prot"/>
</dbReference>
<gene>
    <name evidence="12" type="ORF">GCM10009575_015900</name>
</gene>
<keyword evidence="6" id="KW-0411">Iron-sulfur</keyword>
<dbReference type="Gene3D" id="2.102.10.10">
    <property type="entry name" value="Rieske [2Fe-2S] iron-sulphur domain"/>
    <property type="match status" value="1"/>
</dbReference>
<keyword evidence="4" id="KW-0479">Metal-binding</keyword>
<evidence type="ECO:0000256" key="3">
    <source>
        <dbReference type="ARBA" id="ARBA00022714"/>
    </source>
</evidence>
<dbReference type="PROSITE" id="PS51296">
    <property type="entry name" value="RIESKE"/>
    <property type="match status" value="1"/>
</dbReference>
<keyword evidence="5" id="KW-0408">Iron</keyword>
<evidence type="ECO:0000256" key="6">
    <source>
        <dbReference type="ARBA" id="ARBA00023014"/>
    </source>
</evidence>
<feature type="domain" description="Rieske" evidence="11">
    <location>
        <begin position="67"/>
        <end position="152"/>
    </location>
</feature>
<accession>A0ABN1P3D8</accession>
<evidence type="ECO:0000259" key="11">
    <source>
        <dbReference type="PROSITE" id="PS51296"/>
    </source>
</evidence>
<sequence length="156" mass="15638">MPVWSEGPHTPQEPQMSSQPASRRTVLCRAALAGAAGLGVAACSPGGSGKKASPTPTAPVELGSAGVVPVGGAKIYREQRVVVAQPAKGEFTAFSAVCTHAGCVVDTVEDGKINCPCHGSQFDARTGKVVQGPAEKPLPSVPVTTKGGRLVAGPDA</sequence>
<keyword evidence="13" id="KW-1185">Reference proteome</keyword>
<reference evidence="12 13" key="1">
    <citation type="journal article" date="2019" name="Int. J. Syst. Evol. Microbiol.">
        <title>The Global Catalogue of Microorganisms (GCM) 10K type strain sequencing project: providing services to taxonomists for standard genome sequencing and annotation.</title>
        <authorList>
            <consortium name="The Broad Institute Genomics Platform"/>
            <consortium name="The Broad Institute Genome Sequencing Center for Infectious Disease"/>
            <person name="Wu L."/>
            <person name="Ma J."/>
        </authorList>
    </citation>
    <scope>NUCLEOTIDE SEQUENCE [LARGE SCALE GENOMIC DNA]</scope>
    <source>
        <strain evidence="12 13">JCM 11444</strain>
    </source>
</reference>